<sequence length="680" mass="73549">MEAAHSMTDVSGRSTPHDVPIRSAPSTSSRTFEGSVRSSNVHPNRDTSHPTPSETWAGAISRVQTQVSLNTSLLDSHRSKVQDIEIAINRLDQAVGNAMAVLHDVRSEQRARPTMEPTRHDPDDLLVLAERVGAISNRVNEVDALRMQVKLLENRIKRWEEQGPPSVANTRSESGSVMRDPSYRESQVPSQYSLPSHPPSVPSQHQPLPPIRTSANMSPVDNRPIMRSSSSLHQPSMDSSATMQASSSGGFRLGEPLPPPSAITGWHTGESHVPSGPLPPPPQPGPSRQQPAYQETQASGWAAVNAPQTAKRPYEEPRQSPYQSSVPGSPKRPRLAPIMPRTQYSEESAYVPSSVPNSTAPDSYRTHSRAPSDASQCSIMVNLTHTAGLTLMVQAGVAEEVAVADEAAEVVEAVFSSQRMILPQSPEDVSRGGIVRRAGGAVGGPSDRESEIPATPLASSGPYDPFAAGMGDQGSAGKKSRSKPFRNAEGVLIRKDGRPDMRSVSSANNLRKVHAKKEAERAEMEGRTPTSARSLVPAGSISDDEEGDESLPGSPEGQGQGGEEGGDPSDTQERHRELMSRIFPSGVEDASRSVGERFFPTQEQRVASEAVMKKEPSSEEPLQTEEGHGTEASSQMTDVVMREMSEAQTEDQQRRAEREDTRMATVEEANEEQEQDQREG</sequence>
<dbReference type="Proteomes" id="UP001271007">
    <property type="component" value="Unassembled WGS sequence"/>
</dbReference>
<keyword evidence="4" id="KW-1185">Reference proteome</keyword>
<gene>
    <name evidence="3" type="ORF">LTR09_005652</name>
</gene>
<feature type="compositionally biased region" description="Polar residues" evidence="2">
    <location>
        <begin position="227"/>
        <end position="249"/>
    </location>
</feature>
<feature type="coiled-coil region" evidence="1">
    <location>
        <begin position="135"/>
        <end position="162"/>
    </location>
</feature>
<feature type="compositionally biased region" description="Basic and acidic residues" evidence="2">
    <location>
        <begin position="492"/>
        <end position="501"/>
    </location>
</feature>
<accession>A0AAJ0DMV3</accession>
<evidence type="ECO:0000256" key="2">
    <source>
        <dbReference type="SAM" id="MobiDB-lite"/>
    </source>
</evidence>
<feature type="compositionally biased region" description="Basic and acidic residues" evidence="2">
    <location>
        <begin position="516"/>
        <end position="526"/>
    </location>
</feature>
<feature type="compositionally biased region" description="Polar residues" evidence="2">
    <location>
        <begin position="24"/>
        <end position="42"/>
    </location>
</feature>
<evidence type="ECO:0000256" key="1">
    <source>
        <dbReference type="SAM" id="Coils"/>
    </source>
</evidence>
<evidence type="ECO:0000313" key="4">
    <source>
        <dbReference type="Proteomes" id="UP001271007"/>
    </source>
</evidence>
<comment type="caution">
    <text evidence="3">The sequence shown here is derived from an EMBL/GenBank/DDBJ whole genome shotgun (WGS) entry which is preliminary data.</text>
</comment>
<keyword evidence="1" id="KW-0175">Coiled coil</keyword>
<organism evidence="3 4">
    <name type="scientific">Extremus antarcticus</name>
    <dbReference type="NCBI Taxonomy" id="702011"/>
    <lineage>
        <taxon>Eukaryota</taxon>
        <taxon>Fungi</taxon>
        <taxon>Dikarya</taxon>
        <taxon>Ascomycota</taxon>
        <taxon>Pezizomycotina</taxon>
        <taxon>Dothideomycetes</taxon>
        <taxon>Dothideomycetidae</taxon>
        <taxon>Mycosphaerellales</taxon>
        <taxon>Extremaceae</taxon>
        <taxon>Extremus</taxon>
    </lineage>
</organism>
<feature type="region of interest" description="Disordered" evidence="2">
    <location>
        <begin position="439"/>
        <end position="680"/>
    </location>
</feature>
<dbReference type="AlphaFoldDB" id="A0AAJ0DMV3"/>
<protein>
    <submittedName>
        <fullName evidence="3">Uncharacterized protein</fullName>
    </submittedName>
</protein>
<dbReference type="EMBL" id="JAWDJX010000016">
    <property type="protein sequence ID" value="KAK3053483.1"/>
    <property type="molecule type" value="Genomic_DNA"/>
</dbReference>
<feature type="compositionally biased region" description="Basic and acidic residues" evidence="2">
    <location>
        <begin position="640"/>
        <end position="662"/>
    </location>
</feature>
<proteinExistence type="predicted"/>
<feature type="region of interest" description="Disordered" evidence="2">
    <location>
        <begin position="1"/>
        <end position="55"/>
    </location>
</feature>
<feature type="compositionally biased region" description="Pro residues" evidence="2">
    <location>
        <begin position="276"/>
        <end position="285"/>
    </location>
</feature>
<reference evidence="3" key="1">
    <citation type="submission" date="2023-04" db="EMBL/GenBank/DDBJ databases">
        <title>Black Yeasts Isolated from many extreme environments.</title>
        <authorList>
            <person name="Coleine C."/>
            <person name="Stajich J.E."/>
            <person name="Selbmann L."/>
        </authorList>
    </citation>
    <scope>NUCLEOTIDE SEQUENCE</scope>
    <source>
        <strain evidence="3">CCFEE 5312</strain>
    </source>
</reference>
<evidence type="ECO:0000313" key="3">
    <source>
        <dbReference type="EMBL" id="KAK3053483.1"/>
    </source>
</evidence>
<name>A0AAJ0DMV3_9PEZI</name>
<feature type="region of interest" description="Disordered" evidence="2">
    <location>
        <begin position="162"/>
        <end position="374"/>
    </location>
</feature>